<sequence>MKRAQNICLSALLPCVCAASLVLSESTTVSFRRSKEEHPSWPRDLNLGHGCSMNAQSLLERSASRLSPGETFHCIANDQSMTLKSWKQLDTTERANEHTNLNETILSYYTQLIKQLIYDTNYFTHRTGTATQKADGTVIANRLEKECTADTEPILQPRETELWLEQLLSSGVMQLYPEGVYFFKKSAALGKQGASGEHMSTYSPGRTPAGPELQEEMCTALVKSTGKGLHSGSYAFHHKGSGHNFITFMGCLEKGQRDISRPGLKVTPVPMISAQLMLHHKINKNMENMQTMWGQSLLCTTAKTAS</sequence>
<keyword evidence="1" id="KW-0732">Signal</keyword>
<feature type="signal peptide" evidence="1">
    <location>
        <begin position="1"/>
        <end position="18"/>
    </location>
</feature>
<gene>
    <name evidence="2" type="ORF">PANDA_014482</name>
</gene>
<feature type="chain" id="PRO_5003031873" evidence="1">
    <location>
        <begin position="19"/>
        <end position="306"/>
    </location>
</feature>
<reference evidence="2" key="1">
    <citation type="journal article" date="2010" name="Nature">
        <title>The sequence and de novo assembly of the giant panda genome.</title>
        <authorList>
            <person name="Li R."/>
            <person name="Fan W."/>
            <person name="Tian G."/>
            <person name="Zhu H."/>
            <person name="He L."/>
            <person name="Cai J."/>
            <person name="Huang Q."/>
            <person name="Cai Q."/>
            <person name="Li B."/>
            <person name="Bai Y."/>
            <person name="Zhang Z."/>
            <person name="Zhang Y."/>
            <person name="Wang W."/>
            <person name="Li J."/>
            <person name="Wei F."/>
            <person name="Li H."/>
            <person name="Jian M."/>
            <person name="Li J."/>
            <person name="Zhang Z."/>
            <person name="Nielsen R."/>
            <person name="Li D."/>
            <person name="Gu W."/>
            <person name="Yang Z."/>
            <person name="Xuan Z."/>
            <person name="Ryder O.A."/>
            <person name="Leung F.C."/>
            <person name="Zhou Y."/>
            <person name="Cao J."/>
            <person name="Sun X."/>
            <person name="Fu Y."/>
            <person name="Fang X."/>
            <person name="Guo X."/>
            <person name="Wang B."/>
            <person name="Hou R."/>
            <person name="Shen F."/>
            <person name="Mu B."/>
            <person name="Ni P."/>
            <person name="Lin R."/>
            <person name="Qian W."/>
            <person name="Wang G."/>
            <person name="Yu C."/>
            <person name="Nie W."/>
            <person name="Wang J."/>
            <person name="Wu Z."/>
            <person name="Liang H."/>
            <person name="Min J."/>
            <person name="Wu Q."/>
            <person name="Cheng S."/>
            <person name="Ruan J."/>
            <person name="Wang M."/>
            <person name="Shi Z."/>
            <person name="Wen M."/>
            <person name="Liu B."/>
            <person name="Ren X."/>
            <person name="Zheng H."/>
            <person name="Dong D."/>
            <person name="Cook K."/>
            <person name="Shan G."/>
            <person name="Zhang H."/>
            <person name="Kosiol C."/>
            <person name="Xie X."/>
            <person name="Lu Z."/>
            <person name="Zheng H."/>
            <person name="Li Y."/>
            <person name="Steiner C.C."/>
            <person name="Lam T.T."/>
            <person name="Lin S."/>
            <person name="Zhang Q."/>
            <person name="Li G."/>
            <person name="Tian J."/>
            <person name="Gong T."/>
            <person name="Liu H."/>
            <person name="Zhang D."/>
            <person name="Fang L."/>
            <person name="Ye C."/>
            <person name="Zhang J."/>
            <person name="Hu W."/>
            <person name="Xu A."/>
            <person name="Ren Y."/>
            <person name="Zhang G."/>
            <person name="Bruford M.W."/>
            <person name="Li Q."/>
            <person name="Ma L."/>
            <person name="Guo Y."/>
            <person name="An N."/>
            <person name="Hu Y."/>
            <person name="Zheng Y."/>
            <person name="Shi Y."/>
            <person name="Li Z."/>
            <person name="Liu Q."/>
            <person name="Chen Y."/>
            <person name="Zhao J."/>
            <person name="Qu N."/>
            <person name="Zhao S."/>
            <person name="Tian F."/>
            <person name="Wang X."/>
            <person name="Wang H."/>
            <person name="Xu L."/>
            <person name="Liu X."/>
            <person name="Vinar T."/>
            <person name="Wang Y."/>
            <person name="Lam T.W."/>
            <person name="Yiu S.M."/>
            <person name="Liu S."/>
            <person name="Zhang H."/>
            <person name="Li D."/>
            <person name="Huang Y."/>
            <person name="Wang X."/>
            <person name="Yang G."/>
            <person name="Jiang Z."/>
            <person name="Wang J."/>
            <person name="Qin N."/>
            <person name="Li L."/>
            <person name="Li J."/>
            <person name="Bolund L."/>
            <person name="Kristiansen K."/>
            <person name="Wong G.K."/>
            <person name="Olson M."/>
            <person name="Zhang X."/>
            <person name="Li S."/>
            <person name="Yang H."/>
            <person name="Wang J."/>
            <person name="Wang J."/>
        </authorList>
    </citation>
    <scope>NUCLEOTIDE SEQUENCE [LARGE SCALE GENOMIC DNA]</scope>
</reference>
<protein>
    <submittedName>
        <fullName evidence="2">Uncharacterized protein</fullName>
    </submittedName>
</protein>
<organism evidence="2">
    <name type="scientific">Ailuropoda melanoleuca</name>
    <name type="common">Giant panda</name>
    <dbReference type="NCBI Taxonomy" id="9646"/>
    <lineage>
        <taxon>Eukaryota</taxon>
        <taxon>Metazoa</taxon>
        <taxon>Chordata</taxon>
        <taxon>Craniata</taxon>
        <taxon>Vertebrata</taxon>
        <taxon>Euteleostomi</taxon>
        <taxon>Mammalia</taxon>
        <taxon>Eutheria</taxon>
        <taxon>Laurasiatheria</taxon>
        <taxon>Carnivora</taxon>
        <taxon>Caniformia</taxon>
        <taxon>Ursidae</taxon>
        <taxon>Ailuropoda</taxon>
    </lineage>
</organism>
<name>D2HR87_AILME</name>
<dbReference type="InParanoid" id="D2HR87"/>
<accession>D2HR87</accession>
<evidence type="ECO:0000256" key="1">
    <source>
        <dbReference type="SAM" id="SignalP"/>
    </source>
</evidence>
<proteinExistence type="predicted"/>
<dbReference type="EMBL" id="GL193209">
    <property type="protein sequence ID" value="EFB16357.1"/>
    <property type="molecule type" value="Genomic_DNA"/>
</dbReference>
<evidence type="ECO:0000313" key="2">
    <source>
        <dbReference type="EMBL" id="EFB16357.1"/>
    </source>
</evidence>
<dbReference type="AlphaFoldDB" id="D2HR87"/>